<accession>A0AAD9I4C8</accession>
<feature type="compositionally biased region" description="Low complexity" evidence="1">
    <location>
        <begin position="76"/>
        <end position="88"/>
    </location>
</feature>
<feature type="region of interest" description="Disordered" evidence="1">
    <location>
        <begin position="1"/>
        <end position="100"/>
    </location>
</feature>
<dbReference type="EMBL" id="JAQQPM010000004">
    <property type="protein sequence ID" value="KAK2070811.1"/>
    <property type="molecule type" value="Genomic_DNA"/>
</dbReference>
<gene>
    <name evidence="2" type="ORF">P8C59_005278</name>
</gene>
<dbReference type="AlphaFoldDB" id="A0AAD9I4C8"/>
<sequence>MPLAPASIPAKPAKITPAACKLAKKEDLRRSKRTTSGNAGRYTTDSGLIANKDDNNAYDGAYVPPANTEEEEEGNSGDNNSVNGGTSDSADKGKGSGAYKRGKSALHCEDILLPRPIIARYLKVLMAFKPASAIRVISKGPINEDKELSYSEIQRAINQAFFHVIYLLLDLGVKVLIVL</sequence>
<reference evidence="2" key="1">
    <citation type="journal article" date="2023" name="Mol. Plant Microbe Interact.">
        <title>Elucidating the Obligate Nature and Biological Capacity of an Invasive Fungal Corn Pathogen.</title>
        <authorList>
            <person name="MacCready J.S."/>
            <person name="Roggenkamp E.M."/>
            <person name="Gdanetz K."/>
            <person name="Chilvers M.I."/>
        </authorList>
    </citation>
    <scope>NUCLEOTIDE SEQUENCE</scope>
    <source>
        <strain evidence="2">PM02</strain>
    </source>
</reference>
<organism evidence="2 3">
    <name type="scientific">Phyllachora maydis</name>
    <dbReference type="NCBI Taxonomy" id="1825666"/>
    <lineage>
        <taxon>Eukaryota</taxon>
        <taxon>Fungi</taxon>
        <taxon>Dikarya</taxon>
        <taxon>Ascomycota</taxon>
        <taxon>Pezizomycotina</taxon>
        <taxon>Sordariomycetes</taxon>
        <taxon>Sordariomycetidae</taxon>
        <taxon>Phyllachorales</taxon>
        <taxon>Phyllachoraceae</taxon>
        <taxon>Phyllachora</taxon>
    </lineage>
</organism>
<proteinExistence type="predicted"/>
<dbReference type="Proteomes" id="UP001217918">
    <property type="component" value="Unassembled WGS sequence"/>
</dbReference>
<comment type="caution">
    <text evidence="2">The sequence shown here is derived from an EMBL/GenBank/DDBJ whole genome shotgun (WGS) entry which is preliminary data.</text>
</comment>
<protein>
    <submittedName>
        <fullName evidence="2">Uncharacterized protein</fullName>
    </submittedName>
</protein>
<feature type="compositionally biased region" description="Low complexity" evidence="1">
    <location>
        <begin position="1"/>
        <end position="19"/>
    </location>
</feature>
<keyword evidence="3" id="KW-1185">Reference proteome</keyword>
<feature type="compositionally biased region" description="Polar residues" evidence="1">
    <location>
        <begin position="34"/>
        <end position="46"/>
    </location>
</feature>
<evidence type="ECO:0000256" key="1">
    <source>
        <dbReference type="SAM" id="MobiDB-lite"/>
    </source>
</evidence>
<evidence type="ECO:0000313" key="3">
    <source>
        <dbReference type="Proteomes" id="UP001217918"/>
    </source>
</evidence>
<name>A0AAD9I4C8_9PEZI</name>
<evidence type="ECO:0000313" key="2">
    <source>
        <dbReference type="EMBL" id="KAK2070811.1"/>
    </source>
</evidence>